<dbReference type="GO" id="GO:0003677">
    <property type="term" value="F:DNA binding"/>
    <property type="evidence" value="ECO:0007669"/>
    <property type="project" value="InterPro"/>
</dbReference>
<keyword evidence="2" id="KW-1185">Reference proteome</keyword>
<dbReference type="OrthoDB" id="2434519at2759"/>
<dbReference type="Proteomes" id="UP000266673">
    <property type="component" value="Unassembled WGS sequence"/>
</dbReference>
<dbReference type="Pfam" id="PF02452">
    <property type="entry name" value="PemK_toxin"/>
    <property type="match status" value="1"/>
</dbReference>
<evidence type="ECO:0000313" key="1">
    <source>
        <dbReference type="EMBL" id="RIB11212.1"/>
    </source>
</evidence>
<dbReference type="SUPFAM" id="SSF50118">
    <property type="entry name" value="Cell growth inhibitor/plasmid maintenance toxic component"/>
    <property type="match status" value="1"/>
</dbReference>
<name>A0A397ULT5_9GLOM</name>
<gene>
    <name evidence="1" type="ORF">C2G38_2204064</name>
</gene>
<comment type="caution">
    <text evidence="1">The sequence shown here is derived from an EMBL/GenBank/DDBJ whole genome shotgun (WGS) entry which is preliminary data.</text>
</comment>
<dbReference type="InterPro" id="IPR011067">
    <property type="entry name" value="Plasmid_toxin/cell-grow_inhib"/>
</dbReference>
<evidence type="ECO:0000313" key="2">
    <source>
        <dbReference type="Proteomes" id="UP000266673"/>
    </source>
</evidence>
<sequence>MVRNNAQNQYSDYLIVALLTSRNLNKTRLFELLIKESRLTKPSKILFNQIRNIDKEQRILEYLEKITIEILNELLELDQPDPLTFQDLTNFLITKGGYELGDNMKNKEAIFTEDNA</sequence>
<protein>
    <submittedName>
        <fullName evidence="1">Uncharacterized protein</fullName>
    </submittedName>
</protein>
<dbReference type="AlphaFoldDB" id="A0A397ULT5"/>
<accession>A0A397ULT5</accession>
<dbReference type="InterPro" id="IPR003477">
    <property type="entry name" value="PemK-like"/>
</dbReference>
<dbReference type="Gene3D" id="2.30.30.110">
    <property type="match status" value="1"/>
</dbReference>
<dbReference type="EMBL" id="QKWP01001161">
    <property type="protein sequence ID" value="RIB11212.1"/>
    <property type="molecule type" value="Genomic_DNA"/>
</dbReference>
<reference evidence="1 2" key="1">
    <citation type="submission" date="2018-06" db="EMBL/GenBank/DDBJ databases">
        <title>Comparative genomics reveals the genomic features of Rhizophagus irregularis, R. cerebriforme, R. diaphanum and Gigaspora rosea, and their symbiotic lifestyle signature.</title>
        <authorList>
            <person name="Morin E."/>
            <person name="San Clemente H."/>
            <person name="Chen E.C.H."/>
            <person name="De La Providencia I."/>
            <person name="Hainaut M."/>
            <person name="Kuo A."/>
            <person name="Kohler A."/>
            <person name="Murat C."/>
            <person name="Tang N."/>
            <person name="Roy S."/>
            <person name="Loubradou J."/>
            <person name="Henrissat B."/>
            <person name="Grigoriev I.V."/>
            <person name="Corradi N."/>
            <person name="Roux C."/>
            <person name="Martin F.M."/>
        </authorList>
    </citation>
    <scope>NUCLEOTIDE SEQUENCE [LARGE SCALE GENOMIC DNA]</scope>
    <source>
        <strain evidence="1 2">DAOM 194757</strain>
    </source>
</reference>
<proteinExistence type="predicted"/>
<organism evidence="1 2">
    <name type="scientific">Gigaspora rosea</name>
    <dbReference type="NCBI Taxonomy" id="44941"/>
    <lineage>
        <taxon>Eukaryota</taxon>
        <taxon>Fungi</taxon>
        <taxon>Fungi incertae sedis</taxon>
        <taxon>Mucoromycota</taxon>
        <taxon>Glomeromycotina</taxon>
        <taxon>Glomeromycetes</taxon>
        <taxon>Diversisporales</taxon>
        <taxon>Gigasporaceae</taxon>
        <taxon>Gigaspora</taxon>
    </lineage>
</organism>